<comment type="caution">
    <text evidence="1">The sequence shown here is derived from an EMBL/GenBank/DDBJ whole genome shotgun (WGS) entry which is preliminary data.</text>
</comment>
<proteinExistence type="predicted"/>
<dbReference type="OrthoDB" id="5428530at2759"/>
<dbReference type="Proteomes" id="UP000237631">
    <property type="component" value="Unassembled WGS sequence"/>
</dbReference>
<accession>A0A2S6C9P5</accession>
<evidence type="ECO:0000313" key="2">
    <source>
        <dbReference type="Proteomes" id="UP000237631"/>
    </source>
</evidence>
<dbReference type="InterPro" id="IPR043502">
    <property type="entry name" value="DNA/RNA_pol_sf"/>
</dbReference>
<sequence length="119" mass="13147">MSVPPSEKYNVTKRLEYNMHDAQTLESTPGRYKVVVIVDGNSLYGSIVAKLGIFIDTCAHPDTCESLETEMGRQMPSEMERLHVEETGGFLNVSSTPQSKLGGRIRTLVCDLGIRLATE</sequence>
<protein>
    <submittedName>
        <fullName evidence="1">Uncharacterized protein</fullName>
    </submittedName>
</protein>
<keyword evidence="2" id="KW-1185">Reference proteome</keyword>
<reference evidence="2" key="1">
    <citation type="journal article" date="2017" name="bioRxiv">
        <title>Conservation of a gene cluster reveals novel cercosporin biosynthetic mechanisms and extends production to the genus Colletotrichum.</title>
        <authorList>
            <person name="de Jonge R."/>
            <person name="Ebert M.K."/>
            <person name="Huitt-Roehl C.R."/>
            <person name="Pal P."/>
            <person name="Suttle J.C."/>
            <person name="Spanner R.E."/>
            <person name="Neubauer J.D."/>
            <person name="Jurick W.M.II."/>
            <person name="Stott K.A."/>
            <person name="Secor G.A."/>
            <person name="Thomma B.P.H.J."/>
            <person name="Van de Peer Y."/>
            <person name="Townsend C.A."/>
            <person name="Bolton M.D."/>
        </authorList>
    </citation>
    <scope>NUCLEOTIDE SEQUENCE [LARGE SCALE GENOMIC DNA]</scope>
    <source>
        <strain evidence="2">CBS538.71</strain>
    </source>
</reference>
<organism evidence="1 2">
    <name type="scientific">Cercospora berteroae</name>
    <dbReference type="NCBI Taxonomy" id="357750"/>
    <lineage>
        <taxon>Eukaryota</taxon>
        <taxon>Fungi</taxon>
        <taxon>Dikarya</taxon>
        <taxon>Ascomycota</taxon>
        <taxon>Pezizomycotina</taxon>
        <taxon>Dothideomycetes</taxon>
        <taxon>Dothideomycetidae</taxon>
        <taxon>Mycosphaerellales</taxon>
        <taxon>Mycosphaerellaceae</taxon>
        <taxon>Cercospora</taxon>
    </lineage>
</organism>
<name>A0A2S6C9P5_9PEZI</name>
<dbReference type="SUPFAM" id="SSF56672">
    <property type="entry name" value="DNA/RNA polymerases"/>
    <property type="match status" value="1"/>
</dbReference>
<dbReference type="EMBL" id="PNEN01000518">
    <property type="protein sequence ID" value="PPJ56462.1"/>
    <property type="molecule type" value="Genomic_DNA"/>
</dbReference>
<gene>
    <name evidence="1" type="ORF">CBER1_10931</name>
</gene>
<dbReference type="AlphaFoldDB" id="A0A2S6C9P5"/>
<evidence type="ECO:0000313" key="1">
    <source>
        <dbReference type="EMBL" id="PPJ56462.1"/>
    </source>
</evidence>